<dbReference type="GO" id="GO:0005886">
    <property type="term" value="C:plasma membrane"/>
    <property type="evidence" value="ECO:0007669"/>
    <property type="project" value="UniProtKB-SubCell"/>
</dbReference>
<evidence type="ECO:0000256" key="2">
    <source>
        <dbReference type="ARBA" id="ARBA00022475"/>
    </source>
</evidence>
<evidence type="ECO:0000256" key="6">
    <source>
        <dbReference type="SAM" id="Phobius"/>
    </source>
</evidence>
<feature type="transmembrane region" description="Helical" evidence="6">
    <location>
        <begin position="161"/>
        <end position="181"/>
    </location>
</feature>
<dbReference type="PANTHER" id="PTHR12677:SF59">
    <property type="entry name" value="GOLGI APPARATUS MEMBRANE PROTEIN TVP38-RELATED"/>
    <property type="match status" value="1"/>
</dbReference>
<feature type="transmembrane region" description="Helical" evidence="6">
    <location>
        <begin position="46"/>
        <end position="74"/>
    </location>
</feature>
<comment type="caution">
    <text evidence="8">The sequence shown here is derived from an EMBL/GenBank/DDBJ whole genome shotgun (WGS) entry which is preliminary data.</text>
</comment>
<gene>
    <name evidence="8" type="ORF">THRCLA_02183</name>
</gene>
<evidence type="ECO:0000259" key="7">
    <source>
        <dbReference type="Pfam" id="PF09335"/>
    </source>
</evidence>
<name>A0A1W0A602_9STRA</name>
<feature type="transmembrane region" description="Helical" evidence="6">
    <location>
        <begin position="201"/>
        <end position="223"/>
    </location>
</feature>
<dbReference type="PANTHER" id="PTHR12677">
    <property type="entry name" value="GOLGI APPARATUS MEMBRANE PROTEIN TVP38-RELATED"/>
    <property type="match status" value="1"/>
</dbReference>
<feature type="transmembrane region" description="Helical" evidence="6">
    <location>
        <begin position="6"/>
        <end position="25"/>
    </location>
</feature>
<keyword evidence="3 6" id="KW-0812">Transmembrane</keyword>
<sequence>MASTKVIGACALIACALVIGILWHLSSTSYFSDVFQWLQTHPTSGGFIYMVIYAITIVFCLPATVFEMIAGYIFGMWWGWAIAIVGKTTGSCISFVFGRYFFHARVLRLLESGPPIFRALGILLNRPDLKWKIVCLTRIAWMPIAIKNYGLSVLPVSFRMFFWSTLLLGTPFGGVSCYIGHTATHVNSIVSGSHESKSHLQFVLMAVGGGSALTLFCLVGYYTRKYIEQLAEKDLEMTTTKHEYIPIRSDEQPDDQV</sequence>
<dbReference type="InterPro" id="IPR032816">
    <property type="entry name" value="VTT_dom"/>
</dbReference>
<dbReference type="AlphaFoldDB" id="A0A1W0A602"/>
<dbReference type="Pfam" id="PF09335">
    <property type="entry name" value="VTT_dom"/>
    <property type="match status" value="1"/>
</dbReference>
<keyword evidence="4 6" id="KW-1133">Transmembrane helix</keyword>
<comment type="subcellular location">
    <subcellularLocation>
        <location evidence="1">Cell membrane</location>
        <topology evidence="1">Multi-pass membrane protein</topology>
    </subcellularLocation>
</comment>
<dbReference type="Proteomes" id="UP000243217">
    <property type="component" value="Unassembled WGS sequence"/>
</dbReference>
<reference evidence="8 9" key="1">
    <citation type="journal article" date="2014" name="Genome Biol. Evol.">
        <title>The secreted proteins of Achlya hypogyna and Thraustotheca clavata identify the ancestral oomycete secretome and reveal gene acquisitions by horizontal gene transfer.</title>
        <authorList>
            <person name="Misner I."/>
            <person name="Blouin N."/>
            <person name="Leonard G."/>
            <person name="Richards T.A."/>
            <person name="Lane C.E."/>
        </authorList>
    </citation>
    <scope>NUCLEOTIDE SEQUENCE [LARGE SCALE GENOMIC DNA]</scope>
    <source>
        <strain evidence="8 9">ATCC 34112</strain>
    </source>
</reference>
<dbReference type="InterPro" id="IPR015414">
    <property type="entry name" value="TMEM64"/>
</dbReference>
<feature type="domain" description="VTT" evidence="7">
    <location>
        <begin position="61"/>
        <end position="181"/>
    </location>
</feature>
<dbReference type="EMBL" id="JNBS01000424">
    <property type="protein sequence ID" value="OQS05717.1"/>
    <property type="molecule type" value="Genomic_DNA"/>
</dbReference>
<organism evidence="8 9">
    <name type="scientific">Thraustotheca clavata</name>
    <dbReference type="NCBI Taxonomy" id="74557"/>
    <lineage>
        <taxon>Eukaryota</taxon>
        <taxon>Sar</taxon>
        <taxon>Stramenopiles</taxon>
        <taxon>Oomycota</taxon>
        <taxon>Saprolegniomycetes</taxon>
        <taxon>Saprolegniales</taxon>
        <taxon>Achlyaceae</taxon>
        <taxon>Thraustotheca</taxon>
    </lineage>
</organism>
<evidence type="ECO:0000256" key="1">
    <source>
        <dbReference type="ARBA" id="ARBA00004651"/>
    </source>
</evidence>
<dbReference type="STRING" id="74557.A0A1W0A602"/>
<keyword evidence="8" id="KW-0067">ATP-binding</keyword>
<keyword evidence="8" id="KW-0547">Nucleotide-binding</keyword>
<keyword evidence="2" id="KW-1003">Cell membrane</keyword>
<evidence type="ECO:0000256" key="5">
    <source>
        <dbReference type="ARBA" id="ARBA00023136"/>
    </source>
</evidence>
<evidence type="ECO:0000256" key="3">
    <source>
        <dbReference type="ARBA" id="ARBA00022692"/>
    </source>
</evidence>
<protein>
    <submittedName>
        <fullName evidence="8">ATP-binding Cassette (ABC) superfamily</fullName>
    </submittedName>
</protein>
<keyword evidence="9" id="KW-1185">Reference proteome</keyword>
<dbReference type="OrthoDB" id="166803at2759"/>
<keyword evidence="5 6" id="KW-0472">Membrane</keyword>
<evidence type="ECO:0000313" key="8">
    <source>
        <dbReference type="EMBL" id="OQS05717.1"/>
    </source>
</evidence>
<feature type="transmembrane region" description="Helical" evidence="6">
    <location>
        <begin position="80"/>
        <end position="102"/>
    </location>
</feature>
<dbReference type="GO" id="GO:0005524">
    <property type="term" value="F:ATP binding"/>
    <property type="evidence" value="ECO:0007669"/>
    <property type="project" value="UniProtKB-KW"/>
</dbReference>
<accession>A0A1W0A602</accession>
<proteinExistence type="predicted"/>
<evidence type="ECO:0000256" key="4">
    <source>
        <dbReference type="ARBA" id="ARBA00022989"/>
    </source>
</evidence>
<evidence type="ECO:0000313" key="9">
    <source>
        <dbReference type="Proteomes" id="UP000243217"/>
    </source>
</evidence>